<evidence type="ECO:0000256" key="1">
    <source>
        <dbReference type="SAM" id="Phobius"/>
    </source>
</evidence>
<keyword evidence="1" id="KW-1133">Transmembrane helix</keyword>
<keyword evidence="1" id="KW-0472">Membrane</keyword>
<name>A0A9W9ZXP1_9CNID</name>
<feature type="domain" description="DUF4209" evidence="2">
    <location>
        <begin position="186"/>
        <end position="268"/>
    </location>
</feature>
<comment type="caution">
    <text evidence="3">The sequence shown here is derived from an EMBL/GenBank/DDBJ whole genome shotgun (WGS) entry which is preliminary data.</text>
</comment>
<dbReference type="InterPro" id="IPR025209">
    <property type="entry name" value="DUF4209"/>
</dbReference>
<reference evidence="3" key="1">
    <citation type="submission" date="2023-01" db="EMBL/GenBank/DDBJ databases">
        <title>Genome assembly of the deep-sea coral Lophelia pertusa.</title>
        <authorList>
            <person name="Herrera S."/>
            <person name="Cordes E."/>
        </authorList>
    </citation>
    <scope>NUCLEOTIDE SEQUENCE</scope>
    <source>
        <strain evidence="3">USNM1676648</strain>
        <tissue evidence="3">Polyp</tissue>
    </source>
</reference>
<dbReference type="InterPro" id="IPR039635">
    <property type="entry name" value="ERMARD"/>
</dbReference>
<evidence type="ECO:0000259" key="2">
    <source>
        <dbReference type="Pfam" id="PF13910"/>
    </source>
</evidence>
<proteinExistence type="predicted"/>
<evidence type="ECO:0000313" key="3">
    <source>
        <dbReference type="EMBL" id="KAJ7389776.1"/>
    </source>
</evidence>
<accession>A0A9W9ZXP1</accession>
<dbReference type="EMBL" id="MU825425">
    <property type="protein sequence ID" value="KAJ7389776.1"/>
    <property type="molecule type" value="Genomic_DNA"/>
</dbReference>
<keyword evidence="1" id="KW-0812">Transmembrane</keyword>
<dbReference type="Pfam" id="PF13910">
    <property type="entry name" value="DUF4209"/>
    <property type="match status" value="1"/>
</dbReference>
<feature type="transmembrane region" description="Helical" evidence="1">
    <location>
        <begin position="641"/>
        <end position="661"/>
    </location>
</feature>
<organism evidence="3 4">
    <name type="scientific">Desmophyllum pertusum</name>
    <dbReference type="NCBI Taxonomy" id="174260"/>
    <lineage>
        <taxon>Eukaryota</taxon>
        <taxon>Metazoa</taxon>
        <taxon>Cnidaria</taxon>
        <taxon>Anthozoa</taxon>
        <taxon>Hexacorallia</taxon>
        <taxon>Scleractinia</taxon>
        <taxon>Caryophylliina</taxon>
        <taxon>Caryophylliidae</taxon>
        <taxon>Desmophyllum</taxon>
    </lineage>
</organism>
<keyword evidence="4" id="KW-1185">Reference proteome</keyword>
<dbReference type="Proteomes" id="UP001163046">
    <property type="component" value="Unassembled WGS sequence"/>
</dbReference>
<dbReference type="OrthoDB" id="49386at2759"/>
<gene>
    <name evidence="3" type="ORF">OS493_029198</name>
</gene>
<sequence length="682" mass="77680">MDNCLENDTFLEQKSDRTLAQSFWLRKSLQEGYKTGELSHVLEDEFVKVIMRNSETSLSSSVHQLICESFEQLDAAVRINGIQKQEYIFTEAGHLMWGEIEEVLGEDIIRNHLNCDYHDAVKRLHPVCQATHQELINLEQHEFEQRYKASLQWTGCDGRFLDYFVLLKSSNTADHNLCLLLLTSLLEHSLGDVYLSYSCASQCPSLLKDLLAMQELKEVFGATVISLLHILIGPPSSLNLRNVLWHGFAGPAEVPVQYASLLLVITASMSSKLKDAPFCSREIKRRPLVNLSTCAKEHLNNIFSSVEQSNMAEIFKLFHSSFFIIPSMLPLWIQALDYFKQQRFDLCVVLLLPQLEHGLRRVFACVNSCPHRVLTAESTALYTTFDEILSPVLQDGSENLFRQEIGDAHLEMLLDILVHSEGPRIRDHISHGEVDLCEISQQSANHVLCICIAFVGLYIYPDKGHHRNSAFPLVERICETAKAYKSVFHPISVLAKTVRKLALSFLQWQDLPKPFGEEFGGLEGDGSKWTVKFPEAEKALQVLMTTVSLLPDDNVTKLSPCQFDFDQIDTFVHGCVQIVDASPCPTLFRPKGEIEVALLLRSIAQHGNVISDQICEAATVRYQQWKDRQLRQRQRANYKRLWSHVPSILATLQLMVVIVIVELLELPRNTEHIRHRSIFIKY</sequence>
<evidence type="ECO:0000313" key="4">
    <source>
        <dbReference type="Proteomes" id="UP001163046"/>
    </source>
</evidence>
<protein>
    <recommendedName>
        <fullName evidence="2">DUF4209 domain-containing protein</fullName>
    </recommendedName>
</protein>
<dbReference type="AlphaFoldDB" id="A0A9W9ZXP1"/>
<dbReference type="PANTHER" id="PTHR31701:SF2">
    <property type="entry name" value="ENDOPLASMIC RETICULUM MEMBRANE-ASSOCIATED RNA DEGRADATION PROTEIN"/>
    <property type="match status" value="1"/>
</dbReference>
<dbReference type="PANTHER" id="PTHR31701">
    <property type="entry name" value="ENDOPLASMIC RETICULUM MEMBRANE-ASSOCIATED RNA DEGRADATION PROTEIN"/>
    <property type="match status" value="1"/>
</dbReference>